<gene>
    <name evidence="6" type="ORF">GPUH_LOCUS4307</name>
</gene>
<dbReference type="OrthoDB" id="5868512at2759"/>
<keyword evidence="3 5" id="KW-1133">Transmembrane helix</keyword>
<sequence>MLLGAGIWCLLETSDYCPYYSALWTSAVLLVNAVLGVAAARRGTVNLFVAHLVLSLISLMLCAAAAAISARNWLLIGTYEHPRIKRNEAFCVVGEHDAARLQYMFSQLNRYDFQHCMYQLKVGVSVNTLQLALVVVQGPFLCTSDHVLRRRDSAYYEGLKNSILYKNTKASQCFNYLWKA</sequence>
<evidence type="ECO:0000256" key="3">
    <source>
        <dbReference type="ARBA" id="ARBA00022989"/>
    </source>
</evidence>
<feature type="transmembrane region" description="Helical" evidence="5">
    <location>
        <begin position="20"/>
        <end position="40"/>
    </location>
</feature>
<dbReference type="Proteomes" id="UP000271098">
    <property type="component" value="Unassembled WGS sequence"/>
</dbReference>
<dbReference type="GO" id="GO:0016020">
    <property type="term" value="C:membrane"/>
    <property type="evidence" value="ECO:0007669"/>
    <property type="project" value="UniProtKB-SubCell"/>
</dbReference>
<evidence type="ECO:0000256" key="2">
    <source>
        <dbReference type="ARBA" id="ARBA00022692"/>
    </source>
</evidence>
<protein>
    <submittedName>
        <fullName evidence="6">Uncharacterized protein</fullName>
    </submittedName>
</protein>
<keyword evidence="7" id="KW-1185">Reference proteome</keyword>
<accession>A0A3P6RJV2</accession>
<dbReference type="AlphaFoldDB" id="A0A3P6RJV2"/>
<organism evidence="6 7">
    <name type="scientific">Gongylonema pulchrum</name>
    <dbReference type="NCBI Taxonomy" id="637853"/>
    <lineage>
        <taxon>Eukaryota</taxon>
        <taxon>Metazoa</taxon>
        <taxon>Ecdysozoa</taxon>
        <taxon>Nematoda</taxon>
        <taxon>Chromadorea</taxon>
        <taxon>Rhabditida</taxon>
        <taxon>Spirurina</taxon>
        <taxon>Spiruromorpha</taxon>
        <taxon>Spiruroidea</taxon>
        <taxon>Gongylonematidae</taxon>
        <taxon>Gongylonema</taxon>
    </lineage>
</organism>
<evidence type="ECO:0000256" key="4">
    <source>
        <dbReference type="ARBA" id="ARBA00023136"/>
    </source>
</evidence>
<comment type="subcellular location">
    <subcellularLocation>
        <location evidence="1">Membrane</location>
        <topology evidence="1">Multi-pass membrane protein</topology>
    </subcellularLocation>
</comment>
<keyword evidence="2 5" id="KW-0812">Transmembrane</keyword>
<reference evidence="6 7" key="1">
    <citation type="submission" date="2018-11" db="EMBL/GenBank/DDBJ databases">
        <authorList>
            <consortium name="Pathogen Informatics"/>
        </authorList>
    </citation>
    <scope>NUCLEOTIDE SEQUENCE [LARGE SCALE GENOMIC DNA]</scope>
</reference>
<dbReference type="InterPro" id="IPR007237">
    <property type="entry name" value="CD20-like"/>
</dbReference>
<feature type="transmembrane region" description="Helical" evidence="5">
    <location>
        <begin position="47"/>
        <end position="68"/>
    </location>
</feature>
<keyword evidence="4 5" id="KW-0472">Membrane</keyword>
<evidence type="ECO:0000256" key="1">
    <source>
        <dbReference type="ARBA" id="ARBA00004141"/>
    </source>
</evidence>
<dbReference type="EMBL" id="UYRT01008008">
    <property type="protein sequence ID" value="VDK44051.1"/>
    <property type="molecule type" value="Genomic_DNA"/>
</dbReference>
<dbReference type="Pfam" id="PF04103">
    <property type="entry name" value="CD20"/>
    <property type="match status" value="1"/>
</dbReference>
<name>A0A3P6RJV2_9BILA</name>
<evidence type="ECO:0000256" key="5">
    <source>
        <dbReference type="SAM" id="Phobius"/>
    </source>
</evidence>
<proteinExistence type="predicted"/>
<evidence type="ECO:0000313" key="6">
    <source>
        <dbReference type="EMBL" id="VDK44051.1"/>
    </source>
</evidence>
<evidence type="ECO:0000313" key="7">
    <source>
        <dbReference type="Proteomes" id="UP000271098"/>
    </source>
</evidence>